<dbReference type="CDD" id="cd06170">
    <property type="entry name" value="LuxR_C_like"/>
    <property type="match status" value="1"/>
</dbReference>
<keyword evidence="1" id="KW-0547">Nucleotide-binding</keyword>
<dbReference type="OrthoDB" id="3178131at2"/>
<evidence type="ECO:0000256" key="2">
    <source>
        <dbReference type="ARBA" id="ARBA00022840"/>
    </source>
</evidence>
<accession>A0A6L3VUL7</accession>
<dbReference type="GO" id="GO:0005737">
    <property type="term" value="C:cytoplasm"/>
    <property type="evidence" value="ECO:0007669"/>
    <property type="project" value="TreeGrafter"/>
</dbReference>
<evidence type="ECO:0000313" key="6">
    <source>
        <dbReference type="Proteomes" id="UP000483004"/>
    </source>
</evidence>
<dbReference type="InterPro" id="IPR041664">
    <property type="entry name" value="AAA_16"/>
</dbReference>
<evidence type="ECO:0000256" key="3">
    <source>
        <dbReference type="SAM" id="MobiDB-lite"/>
    </source>
</evidence>
<gene>
    <name evidence="5" type="ORF">F9B16_15655</name>
</gene>
<name>A0A6L3VUL7_9ACTN</name>
<dbReference type="GO" id="GO:0006355">
    <property type="term" value="P:regulation of DNA-templated transcription"/>
    <property type="evidence" value="ECO:0007669"/>
    <property type="project" value="InterPro"/>
</dbReference>
<dbReference type="SUPFAM" id="SSF52540">
    <property type="entry name" value="P-loop containing nucleoside triphosphate hydrolases"/>
    <property type="match status" value="1"/>
</dbReference>
<feature type="domain" description="HTH luxR-type" evidence="4">
    <location>
        <begin position="936"/>
        <end position="1001"/>
    </location>
</feature>
<dbReference type="Proteomes" id="UP000483004">
    <property type="component" value="Unassembled WGS sequence"/>
</dbReference>
<dbReference type="PANTHER" id="PTHR16305">
    <property type="entry name" value="TESTICULAR SOLUBLE ADENYLYL CYCLASE"/>
    <property type="match status" value="1"/>
</dbReference>
<dbReference type="PROSITE" id="PS00622">
    <property type="entry name" value="HTH_LUXR_1"/>
    <property type="match status" value="1"/>
</dbReference>
<feature type="compositionally biased region" description="Low complexity" evidence="3">
    <location>
        <begin position="285"/>
        <end position="296"/>
    </location>
</feature>
<dbReference type="PANTHER" id="PTHR16305:SF35">
    <property type="entry name" value="TRANSCRIPTIONAL ACTIVATOR DOMAIN"/>
    <property type="match status" value="1"/>
</dbReference>
<evidence type="ECO:0000256" key="1">
    <source>
        <dbReference type="ARBA" id="ARBA00022741"/>
    </source>
</evidence>
<reference evidence="5 6" key="1">
    <citation type="submission" date="2019-09" db="EMBL/GenBank/DDBJ databases">
        <title>Actinomadura physcomitrii sp. nov., a novel actinomycete isolated from moss [Physcomitrium sphaericum (Ludw) Fuernr].</title>
        <authorList>
            <person name="Liu C."/>
            <person name="Zhuang X."/>
        </authorList>
    </citation>
    <scope>NUCLEOTIDE SEQUENCE [LARGE SCALE GENOMIC DNA]</scope>
    <source>
        <strain evidence="5 6">CYP1-1B</strain>
    </source>
</reference>
<dbReference type="Pfam" id="PF00196">
    <property type="entry name" value="GerE"/>
    <property type="match status" value="1"/>
</dbReference>
<keyword evidence="2" id="KW-0067">ATP-binding</keyword>
<dbReference type="InterPro" id="IPR036388">
    <property type="entry name" value="WH-like_DNA-bd_sf"/>
</dbReference>
<dbReference type="GO" id="GO:0005524">
    <property type="term" value="F:ATP binding"/>
    <property type="evidence" value="ECO:0007669"/>
    <property type="project" value="UniProtKB-KW"/>
</dbReference>
<evidence type="ECO:0000313" key="5">
    <source>
        <dbReference type="EMBL" id="KAB2381552.1"/>
    </source>
</evidence>
<dbReference type="GO" id="GO:0004016">
    <property type="term" value="F:adenylate cyclase activity"/>
    <property type="evidence" value="ECO:0007669"/>
    <property type="project" value="TreeGrafter"/>
</dbReference>
<evidence type="ECO:0000259" key="4">
    <source>
        <dbReference type="PROSITE" id="PS50043"/>
    </source>
</evidence>
<dbReference type="Gene3D" id="1.10.10.10">
    <property type="entry name" value="Winged helix-like DNA-binding domain superfamily/Winged helix DNA-binding domain"/>
    <property type="match status" value="1"/>
</dbReference>
<feature type="region of interest" description="Disordered" evidence="3">
    <location>
        <begin position="285"/>
        <end position="304"/>
    </location>
</feature>
<dbReference type="InterPro" id="IPR016032">
    <property type="entry name" value="Sig_transdc_resp-reg_C-effctor"/>
</dbReference>
<dbReference type="InterPro" id="IPR000792">
    <property type="entry name" value="Tscrpt_reg_LuxR_C"/>
</dbReference>
<comment type="caution">
    <text evidence="5">The sequence shown here is derived from an EMBL/GenBank/DDBJ whole genome shotgun (WGS) entry which is preliminary data.</text>
</comment>
<proteinExistence type="predicted"/>
<dbReference type="Pfam" id="PF13191">
    <property type="entry name" value="AAA_16"/>
    <property type="match status" value="1"/>
</dbReference>
<dbReference type="AlphaFoldDB" id="A0A6L3VUL7"/>
<dbReference type="Gene3D" id="3.40.50.300">
    <property type="entry name" value="P-loop containing nucleotide triphosphate hydrolases"/>
    <property type="match status" value="1"/>
</dbReference>
<dbReference type="SMART" id="SM00421">
    <property type="entry name" value="HTH_LUXR"/>
    <property type="match status" value="1"/>
</dbReference>
<dbReference type="EMBL" id="WBMR01000037">
    <property type="protein sequence ID" value="KAB2381552.1"/>
    <property type="molecule type" value="Genomic_DNA"/>
</dbReference>
<dbReference type="GO" id="GO:0003677">
    <property type="term" value="F:DNA binding"/>
    <property type="evidence" value="ECO:0007669"/>
    <property type="project" value="InterPro"/>
</dbReference>
<dbReference type="PROSITE" id="PS50043">
    <property type="entry name" value="HTH_LUXR_2"/>
    <property type="match status" value="1"/>
</dbReference>
<sequence>MGGLLCGHGRRSRSFARAGVGSIGGPEFRGSHAGRSGLRRPGQWNNVRVTGEPERAGRRPTPGFGRPIGGRLPGSGRTSSIIGSVVALVERDEQIQQLDSLLADCTARRGRVALLEGPIGTGRTALLRGLAERAERSGFRCLRASCSPAEQELPYGVAGQLLRDAPRSDGPDDPSGRLLERLAAADGPNGADPASPHAVRTHHKLVLALLGHAEREPLLITVDDLRYADVPSLHLLLHLVRRLASAPVLVVLADEPVPRPRHLTFLAELFRRPELHRLRVGPLSPAGTARAASGPSGAPPVPAADLHAISGGNPLLLDALAEDARVAGGPRAEGYGLAFLGCLHRGDPATPAVARALAVMGEDAGPAELWRLVSLKPEDGERALGALNAARLLDDGRYRHPVARDAVLDELAPAERAELHRRAARLLHDRGAAATRIARHLVHADHAQEPWAAAVLSEAAEHALLDGRAEEGARFLRLAHRGLSDEGERAAVRTRLAGAEWQTAPASAARHLAPLVTAALGGRLGLADGLALAGRLLWFGRGEEAVRVLDRLRADARAEGGGLRDAEVWLAYAHPPLARDRRTPVLAAERAFAVPVLGGDPQLHAAAILADALTRRRSHAVAGRAEQVLRDLPLHPRNPWTVEAALLAVQVLLRADRLDAAAAWCEAPSGEAASGEGRDGEAGGGGTQAAFFAAARAEVALRTGDLPSALREARDALARLSPKSWGVAIGYPLGTCVLAATRAGEHDEAARYLALSVPEAMFKSRHGLYYLYARGHHHLASGHAHAALADFLSCGELIRGWGLDTAGPVPWRTDAAEAWLRLGNRDQARRLVREQLARTDGRGPALRVLAAASPAGRRLPLLTEAVDLAEASGDRYEQARVLADLSRVHAAGNRRRARLLLRQALHVANMCGMRPLARELLSVQADLGGAEAMADGLEGIASLTDSERRVASLAVVGNTNREIAAKLYITPSTVEQHLTRIYRKLGIRRRKELPADLWAGLRKTG</sequence>
<dbReference type="PRINTS" id="PR00038">
    <property type="entry name" value="HTHLUXR"/>
</dbReference>
<feature type="region of interest" description="Disordered" evidence="3">
    <location>
        <begin position="17"/>
        <end position="75"/>
    </location>
</feature>
<dbReference type="SUPFAM" id="SSF46894">
    <property type="entry name" value="C-terminal effector domain of the bipartite response regulators"/>
    <property type="match status" value="1"/>
</dbReference>
<protein>
    <submittedName>
        <fullName evidence="5">AAA family ATPase</fullName>
    </submittedName>
</protein>
<dbReference type="InterPro" id="IPR027417">
    <property type="entry name" value="P-loop_NTPase"/>
</dbReference>
<organism evidence="5 6">
    <name type="scientific">Actinomadura montaniterrae</name>
    <dbReference type="NCBI Taxonomy" id="1803903"/>
    <lineage>
        <taxon>Bacteria</taxon>
        <taxon>Bacillati</taxon>
        <taxon>Actinomycetota</taxon>
        <taxon>Actinomycetes</taxon>
        <taxon>Streptosporangiales</taxon>
        <taxon>Thermomonosporaceae</taxon>
        <taxon>Actinomadura</taxon>
    </lineage>
</organism>
<keyword evidence="6" id="KW-1185">Reference proteome</keyword>